<dbReference type="OrthoDB" id="1931120at2"/>
<evidence type="ECO:0000313" key="10">
    <source>
        <dbReference type="EMBL" id="PWJ53584.1"/>
    </source>
</evidence>
<dbReference type="InterPro" id="IPR036890">
    <property type="entry name" value="HATPase_C_sf"/>
</dbReference>
<keyword evidence="8" id="KW-1133">Transmembrane helix</keyword>
<keyword evidence="8" id="KW-0812">Transmembrane</keyword>
<dbReference type="RefSeq" id="WP_109678141.1">
    <property type="nucleotide sequence ID" value="NZ_QGDT01000022.1"/>
</dbReference>
<evidence type="ECO:0000256" key="4">
    <source>
        <dbReference type="ARBA" id="ARBA00022741"/>
    </source>
</evidence>
<evidence type="ECO:0000256" key="5">
    <source>
        <dbReference type="ARBA" id="ARBA00022777"/>
    </source>
</evidence>
<dbReference type="PANTHER" id="PTHR43065:SF46">
    <property type="entry name" value="C4-DICARBOXYLATE TRANSPORT SENSOR PROTEIN DCTB"/>
    <property type="match status" value="1"/>
</dbReference>
<dbReference type="GO" id="GO:0005524">
    <property type="term" value="F:ATP binding"/>
    <property type="evidence" value="ECO:0007669"/>
    <property type="project" value="UniProtKB-KW"/>
</dbReference>
<dbReference type="EC" id="2.7.13.3" evidence="2"/>
<keyword evidence="3" id="KW-0808">Transferase</keyword>
<keyword evidence="6" id="KW-0067">ATP-binding</keyword>
<dbReference type="SMART" id="SM00387">
    <property type="entry name" value="HATPase_c"/>
    <property type="match status" value="1"/>
</dbReference>
<dbReference type="SUPFAM" id="SSF55785">
    <property type="entry name" value="PYP-like sensor domain (PAS domain)"/>
    <property type="match status" value="1"/>
</dbReference>
<dbReference type="AlphaFoldDB" id="A0A316A9P0"/>
<dbReference type="PANTHER" id="PTHR43065">
    <property type="entry name" value="SENSOR HISTIDINE KINASE"/>
    <property type="match status" value="1"/>
</dbReference>
<accession>A0A316A9P0</accession>
<sequence>MKAFSTQIILRIALLLLASSTMPFLVMQGHYLATGLVAAALLMMGLSLYRYTTTVNRKLTLFFESVEYSDFTVKLNSDNQKGNSFAELNSRLNSVMEAFRQARAEKEANFHFLNTVLQHIDIGVICHDESGNIEIMNKAAIRLLGIHKLRRIADLSKTPKADLGVLLDQLPTPGRLMYESSDGRQLSVTLTKLEMQGRTIKILSFQNIRTELQANEVKAWQNLTKVLRHEIMNSIAPIVSLTGTMRNILNEDFGSKAGIEEPLQDLNLALSTIESRGTGIMSFVNAYRDFTALPKPVLKSVRIQSLLKTFQTINTSSPIDIVILNDFELVCDQGQIEMVLLNLINNACEAAKPKDPTPIEVKAYIQNNVRMIEVKDQGTGIAPEAIDKIFVPFFTTKKTGSGIGLSLSKQIMHLHGGDLQVTSQLGIGTSFGMLF</sequence>
<dbReference type="Gene3D" id="3.30.450.20">
    <property type="entry name" value="PAS domain"/>
    <property type="match status" value="1"/>
</dbReference>
<dbReference type="Proteomes" id="UP000245880">
    <property type="component" value="Unassembled WGS sequence"/>
</dbReference>
<dbReference type="GO" id="GO:0004673">
    <property type="term" value="F:protein histidine kinase activity"/>
    <property type="evidence" value="ECO:0007669"/>
    <property type="project" value="UniProtKB-EC"/>
</dbReference>
<feature type="transmembrane region" description="Helical" evidence="8">
    <location>
        <begin position="31"/>
        <end position="49"/>
    </location>
</feature>
<dbReference type="PRINTS" id="PR00344">
    <property type="entry name" value="BCTRLSENSOR"/>
</dbReference>
<organism evidence="10 11">
    <name type="scientific">Dyadobacter jejuensis</name>
    <dbReference type="NCBI Taxonomy" id="1082580"/>
    <lineage>
        <taxon>Bacteria</taxon>
        <taxon>Pseudomonadati</taxon>
        <taxon>Bacteroidota</taxon>
        <taxon>Cytophagia</taxon>
        <taxon>Cytophagales</taxon>
        <taxon>Spirosomataceae</taxon>
        <taxon>Dyadobacter</taxon>
    </lineage>
</organism>
<dbReference type="GO" id="GO:0000160">
    <property type="term" value="P:phosphorelay signal transduction system"/>
    <property type="evidence" value="ECO:0007669"/>
    <property type="project" value="UniProtKB-KW"/>
</dbReference>
<keyword evidence="5 10" id="KW-0418">Kinase</keyword>
<dbReference type="InterPro" id="IPR004358">
    <property type="entry name" value="Sig_transdc_His_kin-like_C"/>
</dbReference>
<dbReference type="Pfam" id="PF02518">
    <property type="entry name" value="HATPase_c"/>
    <property type="match status" value="1"/>
</dbReference>
<evidence type="ECO:0000256" key="2">
    <source>
        <dbReference type="ARBA" id="ARBA00012438"/>
    </source>
</evidence>
<evidence type="ECO:0000256" key="3">
    <source>
        <dbReference type="ARBA" id="ARBA00022679"/>
    </source>
</evidence>
<evidence type="ECO:0000313" key="11">
    <source>
        <dbReference type="Proteomes" id="UP000245880"/>
    </source>
</evidence>
<dbReference type="InterPro" id="IPR035965">
    <property type="entry name" value="PAS-like_dom_sf"/>
</dbReference>
<comment type="catalytic activity">
    <reaction evidence="1">
        <text>ATP + protein L-histidine = ADP + protein N-phospho-L-histidine.</text>
        <dbReference type="EC" id="2.7.13.3"/>
    </reaction>
</comment>
<evidence type="ECO:0000259" key="9">
    <source>
        <dbReference type="PROSITE" id="PS50109"/>
    </source>
</evidence>
<keyword evidence="4" id="KW-0547">Nucleotide-binding</keyword>
<dbReference type="EMBL" id="QGDT01000022">
    <property type="protein sequence ID" value="PWJ53584.1"/>
    <property type="molecule type" value="Genomic_DNA"/>
</dbReference>
<reference evidence="10 11" key="1">
    <citation type="submission" date="2018-03" db="EMBL/GenBank/DDBJ databases">
        <title>Genomic Encyclopedia of Archaeal and Bacterial Type Strains, Phase II (KMG-II): from individual species to whole genera.</title>
        <authorList>
            <person name="Goeker M."/>
        </authorList>
    </citation>
    <scope>NUCLEOTIDE SEQUENCE [LARGE SCALE GENOMIC DNA]</scope>
    <source>
        <strain evidence="10 11">DSM 100346</strain>
    </source>
</reference>
<keyword evidence="11" id="KW-1185">Reference proteome</keyword>
<evidence type="ECO:0000256" key="8">
    <source>
        <dbReference type="SAM" id="Phobius"/>
    </source>
</evidence>
<dbReference type="Gene3D" id="3.30.565.10">
    <property type="entry name" value="Histidine kinase-like ATPase, C-terminal domain"/>
    <property type="match status" value="1"/>
</dbReference>
<dbReference type="InterPro" id="IPR003594">
    <property type="entry name" value="HATPase_dom"/>
</dbReference>
<dbReference type="SUPFAM" id="SSF55874">
    <property type="entry name" value="ATPase domain of HSP90 chaperone/DNA topoisomerase II/histidine kinase"/>
    <property type="match status" value="1"/>
</dbReference>
<feature type="domain" description="Histidine kinase" evidence="9">
    <location>
        <begin position="226"/>
        <end position="435"/>
    </location>
</feature>
<keyword evidence="7" id="KW-0902">Two-component regulatory system</keyword>
<comment type="caution">
    <text evidence="10">The sequence shown here is derived from an EMBL/GenBank/DDBJ whole genome shotgun (WGS) entry which is preliminary data.</text>
</comment>
<evidence type="ECO:0000256" key="6">
    <source>
        <dbReference type="ARBA" id="ARBA00022840"/>
    </source>
</evidence>
<name>A0A316A9P0_9BACT</name>
<dbReference type="InterPro" id="IPR005467">
    <property type="entry name" value="His_kinase_dom"/>
</dbReference>
<gene>
    <name evidence="10" type="ORF">CLV98_12210</name>
</gene>
<evidence type="ECO:0000256" key="1">
    <source>
        <dbReference type="ARBA" id="ARBA00000085"/>
    </source>
</evidence>
<keyword evidence="8" id="KW-0472">Membrane</keyword>
<proteinExistence type="predicted"/>
<dbReference type="PROSITE" id="PS50109">
    <property type="entry name" value="HIS_KIN"/>
    <property type="match status" value="1"/>
</dbReference>
<evidence type="ECO:0000256" key="7">
    <source>
        <dbReference type="ARBA" id="ARBA00023012"/>
    </source>
</evidence>
<protein>
    <recommendedName>
        <fullName evidence="2">histidine kinase</fullName>
        <ecNumber evidence="2">2.7.13.3</ecNumber>
    </recommendedName>
</protein>